<dbReference type="EMBL" id="FPKU01000003">
    <property type="protein sequence ID" value="SFZ85972.1"/>
    <property type="molecule type" value="Genomic_DNA"/>
</dbReference>
<evidence type="ECO:0000313" key="2">
    <source>
        <dbReference type="Proteomes" id="UP000183447"/>
    </source>
</evidence>
<proteinExistence type="predicted"/>
<name>A0A1K2I2I9_9HYPH</name>
<dbReference type="AlphaFoldDB" id="A0A1K2I2I9"/>
<evidence type="ECO:0000313" key="1">
    <source>
        <dbReference type="EMBL" id="SFZ85972.1"/>
    </source>
</evidence>
<dbReference type="STRING" id="665118.SAMN02983003_3144"/>
<reference evidence="1 2" key="1">
    <citation type="submission" date="2016-11" db="EMBL/GenBank/DDBJ databases">
        <authorList>
            <person name="Jaros S."/>
            <person name="Januszkiewicz K."/>
            <person name="Wedrychowicz H."/>
        </authorList>
    </citation>
    <scope>NUCLEOTIDE SEQUENCE [LARGE SCALE GENOMIC DNA]</scope>
    <source>
        <strain evidence="1 2">ATCC 23634</strain>
    </source>
</reference>
<sequence length="119" mass="12586">MSRTVLIAIDAAEQARRTLDRGPMSISSLGITAMAMFIEQQMAAEAMPSADAVKTELQRVLNAHATISELRENWAETSGMDRMEAELALTGALDALAAAVAAATLSTPLEQETSDAGQH</sequence>
<keyword evidence="2" id="KW-1185">Reference proteome</keyword>
<gene>
    <name evidence="1" type="ORF">SAMN02983003_3144</name>
</gene>
<organism evidence="1 2">
    <name type="scientific">Devosia enhydra</name>
    <dbReference type="NCBI Taxonomy" id="665118"/>
    <lineage>
        <taxon>Bacteria</taxon>
        <taxon>Pseudomonadati</taxon>
        <taxon>Pseudomonadota</taxon>
        <taxon>Alphaproteobacteria</taxon>
        <taxon>Hyphomicrobiales</taxon>
        <taxon>Devosiaceae</taxon>
        <taxon>Devosia</taxon>
    </lineage>
</organism>
<accession>A0A1K2I2I9</accession>
<dbReference type="RefSeq" id="WP_072345213.1">
    <property type="nucleotide sequence ID" value="NZ_FPKU01000003.1"/>
</dbReference>
<protein>
    <submittedName>
        <fullName evidence="1">Uncharacterized protein</fullName>
    </submittedName>
</protein>
<dbReference type="Proteomes" id="UP000183447">
    <property type="component" value="Unassembled WGS sequence"/>
</dbReference>